<dbReference type="EMBL" id="BJWF01000041">
    <property type="protein sequence ID" value="GEL92979.1"/>
    <property type="molecule type" value="Genomic_DNA"/>
</dbReference>
<evidence type="ECO:0000256" key="5">
    <source>
        <dbReference type="ARBA" id="ARBA00022989"/>
    </source>
</evidence>
<dbReference type="Gene3D" id="3.40.720.10">
    <property type="entry name" value="Alkaline Phosphatase, subunit A"/>
    <property type="match status" value="1"/>
</dbReference>
<accession>A0A511J5L8</accession>
<protein>
    <submittedName>
        <fullName evidence="9">Membrane protein</fullName>
    </submittedName>
</protein>
<proteinExistence type="predicted"/>
<evidence type="ECO:0000259" key="8">
    <source>
        <dbReference type="Pfam" id="PF00884"/>
    </source>
</evidence>
<organism evidence="9 10">
    <name type="scientific">Enterococcus villorum</name>
    <dbReference type="NCBI Taxonomy" id="112904"/>
    <lineage>
        <taxon>Bacteria</taxon>
        <taxon>Bacillati</taxon>
        <taxon>Bacillota</taxon>
        <taxon>Bacilli</taxon>
        <taxon>Lactobacillales</taxon>
        <taxon>Enterococcaceae</taxon>
        <taxon>Enterococcus</taxon>
    </lineage>
</organism>
<feature type="domain" description="Sulfatase N-terminal" evidence="8">
    <location>
        <begin position="264"/>
        <end position="551"/>
    </location>
</feature>
<feature type="transmembrane region" description="Helical" evidence="7">
    <location>
        <begin position="167"/>
        <end position="184"/>
    </location>
</feature>
<reference evidence="9 10" key="1">
    <citation type="submission" date="2019-07" db="EMBL/GenBank/DDBJ databases">
        <title>Whole genome shotgun sequence of Enterococcus villorum NBRC 100699.</title>
        <authorList>
            <person name="Hosoyama A."/>
            <person name="Uohara A."/>
            <person name="Ohji S."/>
            <person name="Ichikawa N."/>
        </authorList>
    </citation>
    <scope>NUCLEOTIDE SEQUENCE [LARGE SCALE GENOMIC DNA]</scope>
    <source>
        <strain evidence="9 10">NBRC 100699</strain>
    </source>
</reference>
<dbReference type="InterPro" id="IPR017850">
    <property type="entry name" value="Alkaline_phosphatase_core_sf"/>
</dbReference>
<evidence type="ECO:0000256" key="3">
    <source>
        <dbReference type="ARBA" id="ARBA00022475"/>
    </source>
</evidence>
<dbReference type="PANTHER" id="PTHR47371:SF3">
    <property type="entry name" value="PHOSPHOGLYCEROL TRANSFERASE I"/>
    <property type="match status" value="1"/>
</dbReference>
<feature type="transmembrane region" description="Helical" evidence="7">
    <location>
        <begin position="135"/>
        <end position="155"/>
    </location>
</feature>
<name>A0A511J5L8_9ENTE</name>
<evidence type="ECO:0000256" key="2">
    <source>
        <dbReference type="ARBA" id="ARBA00004936"/>
    </source>
</evidence>
<evidence type="ECO:0000256" key="6">
    <source>
        <dbReference type="ARBA" id="ARBA00023136"/>
    </source>
</evidence>
<dbReference type="PANTHER" id="PTHR47371">
    <property type="entry name" value="LIPOTEICHOIC ACID SYNTHASE"/>
    <property type="match status" value="1"/>
</dbReference>
<dbReference type="InterPro" id="IPR000917">
    <property type="entry name" value="Sulfatase_N"/>
</dbReference>
<evidence type="ECO:0000256" key="1">
    <source>
        <dbReference type="ARBA" id="ARBA00004651"/>
    </source>
</evidence>
<comment type="subcellular location">
    <subcellularLocation>
        <location evidence="1">Cell membrane</location>
        <topology evidence="1">Multi-pass membrane protein</topology>
    </subcellularLocation>
</comment>
<keyword evidence="3" id="KW-1003">Cell membrane</keyword>
<keyword evidence="6 7" id="KW-0472">Membrane</keyword>
<evidence type="ECO:0000313" key="10">
    <source>
        <dbReference type="Proteomes" id="UP000321830"/>
    </source>
</evidence>
<evidence type="ECO:0000313" key="9">
    <source>
        <dbReference type="EMBL" id="GEL92979.1"/>
    </source>
</evidence>
<evidence type="ECO:0000256" key="4">
    <source>
        <dbReference type="ARBA" id="ARBA00022692"/>
    </source>
</evidence>
<dbReference type="InterPro" id="IPR050448">
    <property type="entry name" value="OpgB/LTA_synthase_biosynth"/>
</dbReference>
<dbReference type="GO" id="GO:0005886">
    <property type="term" value="C:plasma membrane"/>
    <property type="evidence" value="ECO:0007669"/>
    <property type="project" value="UniProtKB-SubCell"/>
</dbReference>
<dbReference type="CDD" id="cd16015">
    <property type="entry name" value="LTA_synthase"/>
    <property type="match status" value="1"/>
</dbReference>
<keyword evidence="4 7" id="KW-0812">Transmembrane</keyword>
<dbReference type="AlphaFoldDB" id="A0A511J5L8"/>
<comment type="pathway">
    <text evidence="2">Cell wall biogenesis; lipoteichoic acid biosynthesis.</text>
</comment>
<feature type="transmembrane region" description="Helical" evidence="7">
    <location>
        <begin position="64"/>
        <end position="94"/>
    </location>
</feature>
<gene>
    <name evidence="9" type="ORF">EVI01_23160</name>
</gene>
<dbReference type="Pfam" id="PF00884">
    <property type="entry name" value="Sulfatase"/>
    <property type="match status" value="1"/>
</dbReference>
<keyword evidence="5 7" id="KW-1133">Transmembrane helix</keyword>
<evidence type="ECO:0000256" key="7">
    <source>
        <dbReference type="SAM" id="Phobius"/>
    </source>
</evidence>
<sequence>MKNRINYYFNQLSLKQKNSLKVILLVMSTILIVVGSNLYLQWCQNDRSLDLALKFAFSWHTEKFLLACLVLGTVFLFLVSLLGSFLFGTFFYLISLGILGYADYLKMSYRQEPIYPDDLKMLTEFGLLKDMTGDVLFYLLLGLIMLGVVASIWSFYRSLKRGRNFQAIRIITFITTIFALFYISNFNNPNNLLRKAYNKTALWIPYSQKMNYYNTGFIGGFLYNLKIDPMEEPSGYSEEKINEITTQYQKLANEKNKTASDEKPNIIYVMSESFSDPSRLNGVDVSGEPLADYYAVANQTFSGTMLSQNYGGGTANIEFEALTGFSMALFNAQMTTPYTMLVPKMTKLPSIVSTLNEQNYHTTAIHPYNTSMYKRKDVYNILGFDNFISESTMTHTETIESNPYISDASAYKEVLDLLKNGQIPQFIHLVTMQTHMPYGGKYTDLDYSVKTDDDSSTSSLENYVQDIAYSSQALKEFTEALKALPRRTLVVFWGDHLPGIYSEEIQNKNDKQTLHETQFLMFDNQGKLTKKEDQNAVISPFYFAASLLDQTNQATTGFYQLLLSLEQELPAFERELYYQNGQWHKEAQLNKKQKELYEAYQMIQYDIVSGEKYSLKNHFFEK</sequence>
<comment type="caution">
    <text evidence="9">The sequence shown here is derived from an EMBL/GenBank/DDBJ whole genome shotgun (WGS) entry which is preliminary data.</text>
</comment>
<feature type="transmembrane region" description="Helical" evidence="7">
    <location>
        <begin position="20"/>
        <end position="43"/>
    </location>
</feature>
<dbReference type="SUPFAM" id="SSF53649">
    <property type="entry name" value="Alkaline phosphatase-like"/>
    <property type="match status" value="1"/>
</dbReference>
<dbReference type="Proteomes" id="UP000321830">
    <property type="component" value="Unassembled WGS sequence"/>
</dbReference>